<evidence type="ECO:0000256" key="6">
    <source>
        <dbReference type="ARBA" id="ARBA00023015"/>
    </source>
</evidence>
<evidence type="ECO:0000256" key="7">
    <source>
        <dbReference type="ARBA" id="ARBA00023163"/>
    </source>
</evidence>
<evidence type="ECO:0000256" key="5">
    <source>
        <dbReference type="ARBA" id="ARBA00022833"/>
    </source>
</evidence>
<feature type="domain" description="C2H2-type" evidence="12">
    <location>
        <begin position="359"/>
        <end position="386"/>
    </location>
</feature>
<dbReference type="FunFam" id="3.30.160.60:FF:000912">
    <property type="entry name" value="Zinc finger protein 660"/>
    <property type="match status" value="1"/>
</dbReference>
<dbReference type="FunFam" id="3.30.160.60:FF:002349">
    <property type="entry name" value="Zinc finger and BTB domain-containing 40"/>
    <property type="match status" value="1"/>
</dbReference>
<dbReference type="Pfam" id="PF00096">
    <property type="entry name" value="zf-C2H2"/>
    <property type="match status" value="7"/>
</dbReference>
<feature type="domain" description="ZAD" evidence="13">
    <location>
        <begin position="6"/>
        <end position="83"/>
    </location>
</feature>
<feature type="region of interest" description="Disordered" evidence="11">
    <location>
        <begin position="276"/>
        <end position="319"/>
    </location>
</feature>
<dbReference type="InterPro" id="IPR013087">
    <property type="entry name" value="Znf_C2H2_type"/>
</dbReference>
<keyword evidence="7" id="KW-0804">Transcription</keyword>
<dbReference type="PROSITE" id="PS00028">
    <property type="entry name" value="ZINC_FINGER_C2H2_1"/>
    <property type="match status" value="11"/>
</dbReference>
<feature type="domain" description="C2H2-type" evidence="12">
    <location>
        <begin position="501"/>
        <end position="525"/>
    </location>
</feature>
<organism evidence="14">
    <name type="scientific">Graphocephala atropunctata</name>
    <dbReference type="NCBI Taxonomy" id="36148"/>
    <lineage>
        <taxon>Eukaryota</taxon>
        <taxon>Metazoa</taxon>
        <taxon>Ecdysozoa</taxon>
        <taxon>Arthropoda</taxon>
        <taxon>Hexapoda</taxon>
        <taxon>Insecta</taxon>
        <taxon>Pterygota</taxon>
        <taxon>Neoptera</taxon>
        <taxon>Paraneoptera</taxon>
        <taxon>Hemiptera</taxon>
        <taxon>Auchenorrhyncha</taxon>
        <taxon>Membracoidea</taxon>
        <taxon>Cicadellidae</taxon>
        <taxon>Cicadellinae</taxon>
        <taxon>Cicadellini</taxon>
        <taxon>Graphocephala</taxon>
    </lineage>
</organism>
<evidence type="ECO:0000256" key="4">
    <source>
        <dbReference type="ARBA" id="ARBA00022771"/>
    </source>
</evidence>
<dbReference type="SUPFAM" id="SSF57667">
    <property type="entry name" value="beta-beta-alpha zinc fingers"/>
    <property type="match status" value="6"/>
</dbReference>
<feature type="region of interest" description="Disordered" evidence="11">
    <location>
        <begin position="165"/>
        <end position="214"/>
    </location>
</feature>
<feature type="compositionally biased region" description="Acidic residues" evidence="11">
    <location>
        <begin position="286"/>
        <end position="315"/>
    </location>
</feature>
<dbReference type="GO" id="GO:0000981">
    <property type="term" value="F:DNA-binding transcription factor activity, RNA polymerase II-specific"/>
    <property type="evidence" value="ECO:0007669"/>
    <property type="project" value="TreeGrafter"/>
</dbReference>
<keyword evidence="3" id="KW-0677">Repeat</keyword>
<dbReference type="Gene3D" id="3.40.1800.20">
    <property type="match status" value="1"/>
</dbReference>
<feature type="binding site" evidence="10">
    <location>
        <position position="11"/>
    </location>
    <ligand>
        <name>Zn(2+)</name>
        <dbReference type="ChEBI" id="CHEBI:29105"/>
    </ligand>
</feature>
<sequence length="684" mass="77624">MNYNNLICRLCLFDASGNVSIFTSYDADRNGYLAHKIMQIANVQVYEGDGLPPLICRGCLNRVEGYFQFKIQVEKSDYFLRQQVCSYQAEPLPSAPVEKLPDDVKSEPLPVLKNGGVYMPDTMWTDSVQSFTSLQNCESLADTIAIPAQEVSDVLVAEESRPAFEQLARRERDEDKSLLDLTQQDGKPTEQPSEPQGDHERCQNSNSVLGEGSVTGKTGEVWVKNTGNHYINNFFNRSDGLDIQSIKGTEKVKNFYNLDQGKGNNSLESTIDETAILESSKISETNETEGENNDGEEEDDNDDCEDLEEDYEENDPSLSDKRTCKSKTVTITYCDKCDKHFEKPVSLKKHYSLHSKESYKCSFCNKSFRQSWYLQSHVRSHTGERPFACTICSKTFTDKSALNAHLRIAHFTEKTHVCNFCGKAFKLKKQLERHKLMHTGHHYHRCEICGNLFTQKSNLMKHLILHSGEKPFPCPECAKPFAQKDNLNIHILRHHSPQTPVDCDLCGKQFKNKMTLMGHKKSKHSDGIKQIICEVCGKFFPDRSCLNSHKWVHSASSPVQCDVCGKSYPHPRAVRVHKRIVHSEVRKYCCDVCGIGFKTSQTLKHHKVVHTGERAFSCEECGRSFGQKTALKTHQRIHSGLEPYSCSRCGESFKWKQTCDKHTVKCIGKPRRECIAISDNLIVS</sequence>
<feature type="domain" description="C2H2-type" evidence="12">
    <location>
        <begin position="416"/>
        <end position="443"/>
    </location>
</feature>
<dbReference type="PROSITE" id="PS50157">
    <property type="entry name" value="ZINC_FINGER_C2H2_2"/>
    <property type="match status" value="11"/>
</dbReference>
<evidence type="ECO:0000256" key="11">
    <source>
        <dbReference type="SAM" id="MobiDB-lite"/>
    </source>
</evidence>
<evidence type="ECO:0000256" key="1">
    <source>
        <dbReference type="ARBA" id="ARBA00004123"/>
    </source>
</evidence>
<dbReference type="PANTHER" id="PTHR23226">
    <property type="entry name" value="ZINC FINGER AND SCAN DOMAIN-CONTAINING"/>
    <property type="match status" value="1"/>
</dbReference>
<reference evidence="14" key="1">
    <citation type="submission" date="2015-11" db="EMBL/GenBank/DDBJ databases">
        <title>De novo transcriptome assembly of four potential Pierce s Disease insect vectors from Arizona vineyards.</title>
        <authorList>
            <person name="Tassone E.E."/>
        </authorList>
    </citation>
    <scope>NUCLEOTIDE SEQUENCE</scope>
</reference>
<keyword evidence="8" id="KW-0539">Nucleus</keyword>
<dbReference type="Pfam" id="PF13912">
    <property type="entry name" value="zf-C2H2_6"/>
    <property type="match status" value="1"/>
</dbReference>
<feature type="domain" description="C2H2-type" evidence="12">
    <location>
        <begin position="472"/>
        <end position="500"/>
    </location>
</feature>
<feature type="binding site" evidence="10">
    <location>
        <position position="59"/>
    </location>
    <ligand>
        <name>Zn(2+)</name>
        <dbReference type="ChEBI" id="CHEBI:29105"/>
    </ligand>
</feature>
<dbReference type="EMBL" id="GEBQ01006743">
    <property type="protein sequence ID" value="JAT33234.1"/>
    <property type="molecule type" value="Transcribed_RNA"/>
</dbReference>
<accession>A0A1B6MBH0</accession>
<dbReference type="AlphaFoldDB" id="A0A1B6MBH0"/>
<feature type="domain" description="C2H2-type" evidence="12">
    <location>
        <begin position="332"/>
        <end position="359"/>
    </location>
</feature>
<feature type="compositionally biased region" description="Basic and acidic residues" evidence="11">
    <location>
        <begin position="165"/>
        <end position="178"/>
    </location>
</feature>
<feature type="domain" description="C2H2-type" evidence="12">
    <location>
        <begin position="387"/>
        <end position="415"/>
    </location>
</feature>
<keyword evidence="5 10" id="KW-0862">Zinc</keyword>
<feature type="binding site" evidence="10">
    <location>
        <position position="56"/>
    </location>
    <ligand>
        <name>Zn(2+)</name>
        <dbReference type="ChEBI" id="CHEBI:29105"/>
    </ligand>
</feature>
<evidence type="ECO:0000256" key="8">
    <source>
        <dbReference type="ARBA" id="ARBA00023242"/>
    </source>
</evidence>
<dbReference type="FunFam" id="3.30.160.60:FF:000060">
    <property type="entry name" value="zinc finger protein 436"/>
    <property type="match status" value="1"/>
</dbReference>
<feature type="domain" description="C2H2-type" evidence="12">
    <location>
        <begin position="531"/>
        <end position="558"/>
    </location>
</feature>
<dbReference type="SMART" id="SM00355">
    <property type="entry name" value="ZnF_C2H2"/>
    <property type="match status" value="12"/>
</dbReference>
<comment type="subcellular location">
    <subcellularLocation>
        <location evidence="1">Nucleus</location>
    </subcellularLocation>
</comment>
<dbReference type="GO" id="GO:0008270">
    <property type="term" value="F:zinc ion binding"/>
    <property type="evidence" value="ECO:0007669"/>
    <property type="project" value="UniProtKB-UniRule"/>
</dbReference>
<evidence type="ECO:0000256" key="9">
    <source>
        <dbReference type="PROSITE-ProRule" id="PRU00042"/>
    </source>
</evidence>
<feature type="domain" description="C2H2-type" evidence="12">
    <location>
        <begin position="616"/>
        <end position="643"/>
    </location>
</feature>
<dbReference type="GO" id="GO:0000978">
    <property type="term" value="F:RNA polymerase II cis-regulatory region sequence-specific DNA binding"/>
    <property type="evidence" value="ECO:0007669"/>
    <property type="project" value="TreeGrafter"/>
</dbReference>
<evidence type="ECO:0000256" key="2">
    <source>
        <dbReference type="ARBA" id="ARBA00022723"/>
    </source>
</evidence>
<dbReference type="FunFam" id="3.30.160.60:FF:000303">
    <property type="entry name" value="Zinc finger protein 41"/>
    <property type="match status" value="1"/>
</dbReference>
<dbReference type="Gene3D" id="3.30.160.60">
    <property type="entry name" value="Classic Zinc Finger"/>
    <property type="match status" value="8"/>
</dbReference>
<dbReference type="InterPro" id="IPR012934">
    <property type="entry name" value="Znf_AD"/>
</dbReference>
<dbReference type="SMART" id="SM00868">
    <property type="entry name" value="zf-AD"/>
    <property type="match status" value="1"/>
</dbReference>
<dbReference type="PROSITE" id="PS51915">
    <property type="entry name" value="ZAD"/>
    <property type="match status" value="1"/>
</dbReference>
<proteinExistence type="predicted"/>
<feature type="domain" description="C2H2-type" evidence="12">
    <location>
        <begin position="559"/>
        <end position="587"/>
    </location>
</feature>
<keyword evidence="2 10" id="KW-0479">Metal-binding</keyword>
<evidence type="ECO:0000313" key="14">
    <source>
        <dbReference type="EMBL" id="JAT33234.1"/>
    </source>
</evidence>
<feature type="binding site" evidence="10">
    <location>
        <position position="8"/>
    </location>
    <ligand>
        <name>Zn(2+)</name>
        <dbReference type="ChEBI" id="CHEBI:29105"/>
    </ligand>
</feature>
<feature type="domain" description="C2H2-type" evidence="12">
    <location>
        <begin position="588"/>
        <end position="615"/>
    </location>
</feature>
<name>A0A1B6MBH0_9HEMI</name>
<evidence type="ECO:0000259" key="12">
    <source>
        <dbReference type="PROSITE" id="PS50157"/>
    </source>
</evidence>
<feature type="domain" description="C2H2-type" evidence="12">
    <location>
        <begin position="444"/>
        <end position="471"/>
    </location>
</feature>
<dbReference type="Pfam" id="PF07776">
    <property type="entry name" value="zf-AD"/>
    <property type="match status" value="1"/>
</dbReference>
<keyword evidence="6" id="KW-0805">Transcription regulation</keyword>
<keyword evidence="4 9" id="KW-0863">Zinc-finger</keyword>
<evidence type="ECO:0000256" key="3">
    <source>
        <dbReference type="ARBA" id="ARBA00022737"/>
    </source>
</evidence>
<dbReference type="GO" id="GO:0005634">
    <property type="term" value="C:nucleus"/>
    <property type="evidence" value="ECO:0007669"/>
    <property type="project" value="UniProtKB-SubCell"/>
</dbReference>
<dbReference type="PANTHER" id="PTHR23226:SF416">
    <property type="entry name" value="FI01424P"/>
    <property type="match status" value="1"/>
</dbReference>
<gene>
    <name evidence="14" type="ORF">g.4510</name>
</gene>
<dbReference type="InterPro" id="IPR036236">
    <property type="entry name" value="Znf_C2H2_sf"/>
</dbReference>
<evidence type="ECO:0000256" key="10">
    <source>
        <dbReference type="PROSITE-ProRule" id="PRU01263"/>
    </source>
</evidence>
<evidence type="ECO:0008006" key="15">
    <source>
        <dbReference type="Google" id="ProtNLM"/>
    </source>
</evidence>
<protein>
    <recommendedName>
        <fullName evidence="15">Protein krueppel</fullName>
    </recommendedName>
</protein>
<dbReference type="SUPFAM" id="SSF57716">
    <property type="entry name" value="Glucocorticoid receptor-like (DNA-binding domain)"/>
    <property type="match status" value="1"/>
</dbReference>
<evidence type="ECO:0000259" key="13">
    <source>
        <dbReference type="PROSITE" id="PS51915"/>
    </source>
</evidence>
<feature type="compositionally biased region" description="Polar residues" evidence="11">
    <location>
        <begin position="180"/>
        <end position="194"/>
    </location>
</feature>